<accession>A0A2X0KN11</accession>
<dbReference type="PANTHER" id="PTHR12121">
    <property type="entry name" value="CARBON CATABOLITE REPRESSOR PROTEIN 4"/>
    <property type="match status" value="1"/>
</dbReference>
<keyword evidence="2" id="KW-0378">Hydrolase</keyword>
<dbReference type="Gene3D" id="3.60.10.10">
    <property type="entry name" value="Endonuclease/exonuclease/phosphatase"/>
    <property type="match status" value="1"/>
</dbReference>
<dbReference type="InterPro" id="IPR050410">
    <property type="entry name" value="CCR4/nocturin_mRNA_transcr"/>
</dbReference>
<dbReference type="InterPro" id="IPR036691">
    <property type="entry name" value="Endo/exonu/phosph_ase_sf"/>
</dbReference>
<evidence type="ECO:0000259" key="4">
    <source>
        <dbReference type="Pfam" id="PF03372"/>
    </source>
</evidence>
<organism evidence="5 6">
    <name type="scientific">Microbotryum saponariae</name>
    <dbReference type="NCBI Taxonomy" id="289078"/>
    <lineage>
        <taxon>Eukaryota</taxon>
        <taxon>Fungi</taxon>
        <taxon>Dikarya</taxon>
        <taxon>Basidiomycota</taxon>
        <taxon>Pucciniomycotina</taxon>
        <taxon>Microbotryomycetes</taxon>
        <taxon>Microbotryales</taxon>
        <taxon>Microbotryaceae</taxon>
        <taxon>Microbotryum</taxon>
    </lineage>
</organism>
<evidence type="ECO:0000313" key="5">
    <source>
        <dbReference type="EMBL" id="SCZ90466.1"/>
    </source>
</evidence>
<dbReference type="AlphaFoldDB" id="A0A2X0KN11"/>
<dbReference type="EMBL" id="FMWP01000014">
    <property type="protein sequence ID" value="SCZ90466.1"/>
    <property type="molecule type" value="Genomic_DNA"/>
</dbReference>
<evidence type="ECO:0000256" key="3">
    <source>
        <dbReference type="SAM" id="MobiDB-lite"/>
    </source>
</evidence>
<dbReference type="Proteomes" id="UP000249723">
    <property type="component" value="Unassembled WGS sequence"/>
</dbReference>
<proteinExistence type="inferred from homology"/>
<evidence type="ECO:0000256" key="1">
    <source>
        <dbReference type="ARBA" id="ARBA00010774"/>
    </source>
</evidence>
<name>A0A2X0KN11_9BASI</name>
<dbReference type="GO" id="GO:0006139">
    <property type="term" value="P:nucleobase-containing compound metabolic process"/>
    <property type="evidence" value="ECO:0007669"/>
    <property type="project" value="UniProtKB-ARBA"/>
</dbReference>
<gene>
    <name evidence="5" type="ORF">BZ3500_MVSOF-1268-A1-R1_CHR1-3G02007</name>
</gene>
<dbReference type="PANTHER" id="PTHR12121:SF45">
    <property type="entry name" value="NOCTURNIN"/>
    <property type="match status" value="1"/>
</dbReference>
<keyword evidence="6" id="KW-1185">Reference proteome</keyword>
<comment type="similarity">
    <text evidence="1">Belongs to the CCR4/nocturin family.</text>
</comment>
<evidence type="ECO:0000256" key="2">
    <source>
        <dbReference type="ARBA" id="ARBA00022801"/>
    </source>
</evidence>
<evidence type="ECO:0000313" key="6">
    <source>
        <dbReference type="Proteomes" id="UP000249723"/>
    </source>
</evidence>
<dbReference type="SUPFAM" id="SSF56219">
    <property type="entry name" value="DNase I-like"/>
    <property type="match status" value="1"/>
</dbReference>
<dbReference type="OrthoDB" id="428734at2759"/>
<protein>
    <submittedName>
        <fullName evidence="5">BZ3500_MvSof-1268-A1-R1_Chr1-3g02007 protein</fullName>
    </submittedName>
</protein>
<reference evidence="6" key="1">
    <citation type="submission" date="2016-10" db="EMBL/GenBank/DDBJ databases">
        <authorList>
            <person name="Jeantristanb JTB J.-T."/>
            <person name="Ricardo R."/>
        </authorList>
    </citation>
    <scope>NUCLEOTIDE SEQUENCE [LARGE SCALE GENOMIC DNA]</scope>
</reference>
<sequence length="547" mass="62511">MTFSAATRTPHVEADSNDPWAIQPVRPASPPPPAPTQDELIELKRRERWEKMQQKALQLQAVKAAKLEATKLNGASTTMRFKPRPWLRRDPSTNGQAGQRRTFTLFSWNMLAQALVRRELFPGSDFLKGTNLLLSFVPQVKTRIITLMAEVLHYSPSLVCLQEVDHYDTHRQALEQAGYDLTYHIGYDTKPHGVLIAYQASLFDKVDQLEIKFDEEKMRPSSTTTSVQLDRENLAEERRIRALSRSTRNVALFVALKHKPSSDSSSLSSREGGLIIGTTHLFWHPTHVYERVRQMYLFAERAERFRVEMQGKHGGLWRLILAGDLNTQPNEITYALLKRVPLTPSQTHAFEASCVIHQSVDKIYDPSYETMEVVKEVAEGEEAIEDPDKVIKNSRAANEADGLVSLDEFKLLYESLPHVRSAYGEIHGLFTEEQAQWYVERPPGVESSQGWKIIEDPRAIEQRRQGSWEERVARGDFEPMYTNYTPLWRCCLDYILALEKEDRGVSGVEWTGLMRMHRRDEMGDGLPKLGVEPSDHLAVACEFVLPL</sequence>
<feature type="domain" description="Endonuclease/exonuclease/phosphatase" evidence="4">
    <location>
        <begin position="140"/>
        <end position="536"/>
    </location>
</feature>
<feature type="region of interest" description="Disordered" evidence="3">
    <location>
        <begin position="1"/>
        <end position="37"/>
    </location>
</feature>
<dbReference type="GO" id="GO:0000175">
    <property type="term" value="F:3'-5'-RNA exonuclease activity"/>
    <property type="evidence" value="ECO:0007669"/>
    <property type="project" value="TreeGrafter"/>
</dbReference>
<dbReference type="InterPro" id="IPR005135">
    <property type="entry name" value="Endo/exonuclease/phosphatase"/>
</dbReference>
<dbReference type="Pfam" id="PF03372">
    <property type="entry name" value="Exo_endo_phos"/>
    <property type="match status" value="1"/>
</dbReference>